<gene>
    <name evidence="2" type="ORF">EII27_10885</name>
</gene>
<reference evidence="2 3" key="1">
    <citation type="submission" date="2018-11" db="EMBL/GenBank/DDBJ databases">
        <title>Genomes From Bacteria Associated with the Canine Oral Cavity: a Test Case for Automated Genome-Based Taxonomic Assignment.</title>
        <authorList>
            <person name="Coil D.A."/>
            <person name="Jospin G."/>
            <person name="Darling A.E."/>
            <person name="Wallis C."/>
            <person name="Davis I.J."/>
            <person name="Harris S."/>
            <person name="Eisen J.A."/>
            <person name="Holcombe L.J."/>
            <person name="O'Flynn C."/>
        </authorList>
    </citation>
    <scope>NUCLEOTIDE SEQUENCE [LARGE SCALE GENOMIC DNA]</scope>
    <source>
        <strain evidence="2 3">OH4460_COT-188</strain>
    </source>
</reference>
<dbReference type="RefSeq" id="WP_124797471.1">
    <property type="nucleotide sequence ID" value="NZ_RQYY01000050.1"/>
</dbReference>
<keyword evidence="1" id="KW-0812">Transmembrane</keyword>
<evidence type="ECO:0000313" key="3">
    <source>
        <dbReference type="Proteomes" id="UP000281534"/>
    </source>
</evidence>
<evidence type="ECO:0000313" key="2">
    <source>
        <dbReference type="EMBL" id="RRD21345.1"/>
    </source>
</evidence>
<protein>
    <submittedName>
        <fullName evidence="2">Autotransporter-associated N-terminal domain-containing protein</fullName>
    </submittedName>
</protein>
<keyword evidence="1" id="KW-1133">Transmembrane helix</keyword>
<organism evidence="2 3">
    <name type="scientific">Fusobacterium canifelinum</name>
    <dbReference type="NCBI Taxonomy" id="285729"/>
    <lineage>
        <taxon>Bacteria</taxon>
        <taxon>Fusobacteriati</taxon>
        <taxon>Fusobacteriota</taxon>
        <taxon>Fusobacteriia</taxon>
        <taxon>Fusobacteriales</taxon>
        <taxon>Fusobacteriaceae</taxon>
        <taxon>Fusobacterium</taxon>
    </lineage>
</organism>
<accession>A0A3P1UJL2</accession>
<keyword evidence="1" id="KW-0472">Membrane</keyword>
<feature type="transmembrane region" description="Helical" evidence="1">
    <location>
        <begin position="23"/>
        <end position="41"/>
    </location>
</feature>
<dbReference type="Proteomes" id="UP000281534">
    <property type="component" value="Unassembled WGS sequence"/>
</dbReference>
<dbReference type="AlphaFoldDB" id="A0A3P1UJL2"/>
<evidence type="ECO:0000256" key="1">
    <source>
        <dbReference type="SAM" id="Phobius"/>
    </source>
</evidence>
<name>A0A3P1UJL2_9FUSO</name>
<proteinExistence type="predicted"/>
<dbReference type="EMBL" id="RQYY01000050">
    <property type="protein sequence ID" value="RRD21345.1"/>
    <property type="molecule type" value="Genomic_DNA"/>
</dbReference>
<sequence length="118" mass="13088">MGNNNLYKVENTLRSIAKRYKSVKYSLGLAILFLMMGVGAFSEEVNTAANGVPTREEIATSRENLRNSVGSLQSKIDEARAENSKSLAGLRLELIQLMEQGDQVVKSPWSSWQFGANY</sequence>
<dbReference type="NCBIfam" id="NF033175">
    <property type="entry name" value="fuso_auto_Nterm"/>
    <property type="match status" value="1"/>
</dbReference>
<feature type="non-terminal residue" evidence="2">
    <location>
        <position position="118"/>
    </location>
</feature>
<comment type="caution">
    <text evidence="2">The sequence shown here is derived from an EMBL/GenBank/DDBJ whole genome shotgun (WGS) entry which is preliminary data.</text>
</comment>
<dbReference type="InterPro" id="IPR053787">
    <property type="entry name" value="Autotransptr-assoc_N"/>
</dbReference>
<dbReference type="OrthoDB" id="78031at2"/>